<protein>
    <submittedName>
        <fullName evidence="1">Uncharacterized protein</fullName>
    </submittedName>
</protein>
<dbReference type="GeneID" id="99065574"/>
<accession>A0A3G6TGV4</accession>
<reference evidence="2" key="1">
    <citation type="submission" date="2018-11" db="EMBL/GenBank/DDBJ databases">
        <title>Proposal to divide the Flavobacteriaceae and reorganize its genera based on Amino Acid Identity values calculated from whole genome sequences.</title>
        <authorList>
            <person name="Nicholson A.C."/>
            <person name="Gulvik C.A."/>
            <person name="Whitney A.M."/>
            <person name="Humrighouse B.W."/>
            <person name="Bell M."/>
            <person name="Holmes B."/>
            <person name="Steigerwalt A.G."/>
            <person name="Villarma A."/>
            <person name="Sheth M."/>
            <person name="Batra D."/>
            <person name="Pryor J."/>
            <person name="Bernardet J.-F."/>
            <person name="Hugo C."/>
            <person name="Kampfer P."/>
            <person name="Newman J."/>
            <person name="McQuiston J.R."/>
        </authorList>
    </citation>
    <scope>NUCLEOTIDE SEQUENCE [LARGE SCALE GENOMIC DNA]</scope>
    <source>
        <strain evidence="2">G0229</strain>
    </source>
</reference>
<dbReference type="OrthoDB" id="1242646at2"/>
<proteinExistence type="predicted"/>
<sequence>MRIPFYFFLLFTVITMRGQVGINTKLPEATLDVVGKPSDSNHYDGVIPPRITGDQLSAKVYTSGKKGAIVFVTSPATNLVGQVKSVVETGLYCFDGSFWQLLLQDKDPIEYFILLTFDPTSTAGLTATSTWSTPRNQWGNTNAYLTSSKSYSVGTKNFGGLNGNISFKKINGIVNIRFQLYRLDSEPITGNTFINIGDICSDLGFVPYQIALLHRENSTQYFPALLENYGFQIPQSTLSSMSPSFYTYGEVQSYSNWRKPYLK</sequence>
<dbReference type="EMBL" id="CP033932">
    <property type="protein sequence ID" value="AZB25290.1"/>
    <property type="molecule type" value="Genomic_DNA"/>
</dbReference>
<dbReference type="AlphaFoldDB" id="A0A3G6TGV4"/>
<gene>
    <name evidence="1" type="ORF">EG339_12225</name>
</gene>
<evidence type="ECO:0000313" key="2">
    <source>
        <dbReference type="Proteomes" id="UP000271193"/>
    </source>
</evidence>
<evidence type="ECO:0000313" key="1">
    <source>
        <dbReference type="EMBL" id="AZB25290.1"/>
    </source>
</evidence>
<dbReference type="Proteomes" id="UP000271193">
    <property type="component" value="Chromosome"/>
</dbReference>
<organism evidence="1 2">
    <name type="scientific">Chryseobacterium bernardetii</name>
    <dbReference type="NCBI Taxonomy" id="1241978"/>
    <lineage>
        <taxon>Bacteria</taxon>
        <taxon>Pseudomonadati</taxon>
        <taxon>Bacteroidota</taxon>
        <taxon>Flavobacteriia</taxon>
        <taxon>Flavobacteriales</taxon>
        <taxon>Weeksellaceae</taxon>
        <taxon>Chryseobacterium group</taxon>
        <taxon>Chryseobacterium</taxon>
    </lineage>
</organism>
<dbReference type="KEGG" id="cben:EG339_12225"/>
<dbReference type="RefSeq" id="WP_002981148.1">
    <property type="nucleotide sequence ID" value="NZ_CP033931.1"/>
</dbReference>
<name>A0A3G6TGV4_9FLAO</name>
<keyword evidence="2" id="KW-1185">Reference proteome</keyword>